<evidence type="ECO:0000313" key="2">
    <source>
        <dbReference type="EMBL" id="MEI4801644.1"/>
    </source>
</evidence>
<protein>
    <submittedName>
        <fullName evidence="2">Uncharacterized protein</fullName>
    </submittedName>
</protein>
<proteinExistence type="predicted"/>
<keyword evidence="3" id="KW-1185">Reference proteome</keyword>
<feature type="chain" id="PRO_5045609389" evidence="1">
    <location>
        <begin position="26"/>
        <end position="134"/>
    </location>
</feature>
<keyword evidence="1" id="KW-0732">Signal</keyword>
<sequence>MKKYVSLLMASIVILFTVFIPSTSAATLTSVTSKHSDNSAKSINFIGTGKYMKMTCTYYGKTTAMESDGSCSLYKKTSPTNIELVTNLHVGGCYGSITESTNVWLEKGASYILKADVSTFTDPQSFVTATITDI</sequence>
<dbReference type="EMBL" id="JBAWSX010000004">
    <property type="protein sequence ID" value="MEI4801644.1"/>
    <property type="molecule type" value="Genomic_DNA"/>
</dbReference>
<evidence type="ECO:0000313" key="3">
    <source>
        <dbReference type="Proteomes" id="UP001372526"/>
    </source>
</evidence>
<name>A0ABU8FG32_9BACI</name>
<evidence type="ECO:0000256" key="1">
    <source>
        <dbReference type="SAM" id="SignalP"/>
    </source>
</evidence>
<gene>
    <name evidence="2" type="ORF">WAZ07_09930</name>
</gene>
<organism evidence="2 3">
    <name type="scientific">Bacillus bruguierae</name>
    <dbReference type="NCBI Taxonomy" id="3127667"/>
    <lineage>
        <taxon>Bacteria</taxon>
        <taxon>Bacillati</taxon>
        <taxon>Bacillota</taxon>
        <taxon>Bacilli</taxon>
        <taxon>Bacillales</taxon>
        <taxon>Bacillaceae</taxon>
        <taxon>Bacillus</taxon>
    </lineage>
</organism>
<reference evidence="2 3" key="1">
    <citation type="submission" date="2024-01" db="EMBL/GenBank/DDBJ databases">
        <title>Seven novel Bacillus-like species.</title>
        <authorList>
            <person name="Liu G."/>
        </authorList>
    </citation>
    <scope>NUCLEOTIDE SEQUENCE [LARGE SCALE GENOMIC DNA]</scope>
    <source>
        <strain evidence="2 3">FJAT-51639</strain>
    </source>
</reference>
<dbReference type="Proteomes" id="UP001372526">
    <property type="component" value="Unassembled WGS sequence"/>
</dbReference>
<dbReference type="RefSeq" id="WP_336472302.1">
    <property type="nucleotide sequence ID" value="NZ_JBAWSX010000004.1"/>
</dbReference>
<feature type="signal peptide" evidence="1">
    <location>
        <begin position="1"/>
        <end position="25"/>
    </location>
</feature>
<accession>A0ABU8FG32</accession>
<comment type="caution">
    <text evidence="2">The sequence shown here is derived from an EMBL/GenBank/DDBJ whole genome shotgun (WGS) entry which is preliminary data.</text>
</comment>